<dbReference type="EMBL" id="SJPX01000003">
    <property type="protein sequence ID" value="TWU52024.1"/>
    <property type="molecule type" value="Genomic_DNA"/>
</dbReference>
<keyword evidence="3" id="KW-1185">Reference proteome</keyword>
<name>A0A5C6EUF3_9BACT</name>
<dbReference type="RefSeq" id="WP_146535245.1">
    <property type="nucleotide sequence ID" value="NZ_SJPX01000003.1"/>
</dbReference>
<reference evidence="2 3" key="1">
    <citation type="submission" date="2019-02" db="EMBL/GenBank/DDBJ databases">
        <title>Deep-cultivation of Planctomycetes and their phenomic and genomic characterization uncovers novel biology.</title>
        <authorList>
            <person name="Wiegand S."/>
            <person name="Jogler M."/>
            <person name="Boedeker C."/>
            <person name="Pinto D."/>
            <person name="Vollmers J."/>
            <person name="Rivas-Marin E."/>
            <person name="Kohn T."/>
            <person name="Peeters S.H."/>
            <person name="Heuer A."/>
            <person name="Rast P."/>
            <person name="Oberbeckmann S."/>
            <person name="Bunk B."/>
            <person name="Jeske O."/>
            <person name="Meyerdierks A."/>
            <person name="Storesund J.E."/>
            <person name="Kallscheuer N."/>
            <person name="Luecker S."/>
            <person name="Lage O.M."/>
            <person name="Pohl T."/>
            <person name="Merkel B.J."/>
            <person name="Hornburger P."/>
            <person name="Mueller R.-W."/>
            <person name="Bruemmer F."/>
            <person name="Labrenz M."/>
            <person name="Spormann A.M."/>
            <person name="Op Den Camp H."/>
            <person name="Overmann J."/>
            <person name="Amann R."/>
            <person name="Jetten M.S.M."/>
            <person name="Mascher T."/>
            <person name="Medema M.H."/>
            <person name="Devos D.P."/>
            <person name="Kaster A.-K."/>
            <person name="Ovreas L."/>
            <person name="Rohde M."/>
            <person name="Galperin M.Y."/>
            <person name="Jogler C."/>
        </authorList>
    </citation>
    <scope>NUCLEOTIDE SEQUENCE [LARGE SCALE GENOMIC DNA]</scope>
    <source>
        <strain evidence="2 3">Poly59</strain>
    </source>
</reference>
<gene>
    <name evidence="2" type="ORF">Poly59_36210</name>
</gene>
<dbReference type="Proteomes" id="UP000317977">
    <property type="component" value="Unassembled WGS sequence"/>
</dbReference>
<protein>
    <submittedName>
        <fullName evidence="2">Uncharacterized protein</fullName>
    </submittedName>
</protein>
<evidence type="ECO:0000313" key="3">
    <source>
        <dbReference type="Proteomes" id="UP000317977"/>
    </source>
</evidence>
<feature type="chain" id="PRO_5023012932" evidence="1">
    <location>
        <begin position="22"/>
        <end position="112"/>
    </location>
</feature>
<organism evidence="2 3">
    <name type="scientific">Rubripirellula reticaptiva</name>
    <dbReference type="NCBI Taxonomy" id="2528013"/>
    <lineage>
        <taxon>Bacteria</taxon>
        <taxon>Pseudomonadati</taxon>
        <taxon>Planctomycetota</taxon>
        <taxon>Planctomycetia</taxon>
        <taxon>Pirellulales</taxon>
        <taxon>Pirellulaceae</taxon>
        <taxon>Rubripirellula</taxon>
    </lineage>
</organism>
<proteinExistence type="predicted"/>
<sequence length="112" mass="12350" precursor="true">MFDGRPILILNRLVLSCAVFACSGLSSLAEQPLAAETNESTPLEVTIREHNKKFNDEVTVDEVAMALANWDPTKYTVPDNSKRVLEEASAIFDKVASTRQLLPGSMFYTSVN</sequence>
<evidence type="ECO:0000313" key="2">
    <source>
        <dbReference type="EMBL" id="TWU52024.1"/>
    </source>
</evidence>
<evidence type="ECO:0000256" key="1">
    <source>
        <dbReference type="SAM" id="SignalP"/>
    </source>
</evidence>
<feature type="signal peptide" evidence="1">
    <location>
        <begin position="1"/>
        <end position="21"/>
    </location>
</feature>
<accession>A0A5C6EUF3</accession>
<comment type="caution">
    <text evidence="2">The sequence shown here is derived from an EMBL/GenBank/DDBJ whole genome shotgun (WGS) entry which is preliminary data.</text>
</comment>
<dbReference type="AlphaFoldDB" id="A0A5C6EUF3"/>
<keyword evidence="1" id="KW-0732">Signal</keyword>